<organism evidence="1 2">
    <name type="scientific">Trichinella britovi</name>
    <name type="common">Parasitic roundworm</name>
    <dbReference type="NCBI Taxonomy" id="45882"/>
    <lineage>
        <taxon>Eukaryota</taxon>
        <taxon>Metazoa</taxon>
        <taxon>Ecdysozoa</taxon>
        <taxon>Nematoda</taxon>
        <taxon>Enoplea</taxon>
        <taxon>Dorylaimia</taxon>
        <taxon>Trichinellida</taxon>
        <taxon>Trichinellidae</taxon>
        <taxon>Trichinella</taxon>
    </lineage>
</organism>
<protein>
    <submittedName>
        <fullName evidence="1">Uncharacterized protein</fullName>
    </submittedName>
</protein>
<dbReference type="Proteomes" id="UP000054653">
    <property type="component" value="Unassembled WGS sequence"/>
</dbReference>
<comment type="caution">
    <text evidence="1">The sequence shown here is derived from an EMBL/GenBank/DDBJ whole genome shotgun (WGS) entry which is preliminary data.</text>
</comment>
<keyword evidence="2" id="KW-1185">Reference proteome</keyword>
<dbReference type="AlphaFoldDB" id="A0A0V1CRY2"/>
<evidence type="ECO:0000313" key="2">
    <source>
        <dbReference type="Proteomes" id="UP000054653"/>
    </source>
</evidence>
<reference evidence="1 2" key="1">
    <citation type="submission" date="2015-01" db="EMBL/GenBank/DDBJ databases">
        <title>Evolution of Trichinella species and genotypes.</title>
        <authorList>
            <person name="Korhonen P.K."/>
            <person name="Edoardo P."/>
            <person name="Giuseppe L.R."/>
            <person name="Gasser R.B."/>
        </authorList>
    </citation>
    <scope>NUCLEOTIDE SEQUENCE [LARGE SCALE GENOMIC DNA]</scope>
    <source>
        <strain evidence="1">ISS120</strain>
    </source>
</reference>
<dbReference type="OrthoDB" id="10047254at2759"/>
<gene>
    <name evidence="1" type="ORF">T03_12456</name>
</gene>
<proteinExistence type="predicted"/>
<dbReference type="EMBL" id="JYDI01000114">
    <property type="protein sequence ID" value="KRY51942.1"/>
    <property type="molecule type" value="Genomic_DNA"/>
</dbReference>
<accession>A0A0V1CRY2</accession>
<sequence>MASSGVIAADSRLGNWLSRYWYREHSGSVCRLPGRTADIGTSEKLILAKRNERRRARMLAHMHAVCEEERPNVEQPCANAGHDRGISPAASRRGHPMTAGKDLVRESVRPGPDQLLHQVDGCIPPHQNGSRVGDAGDVPLIQHQEVAILSILPAREWTLLDMLSIMVDVNPRQWDDMLPYNSSVHKSTGLTPAIAIFRRELQLLLYVQIGNPPEQET</sequence>
<evidence type="ECO:0000313" key="1">
    <source>
        <dbReference type="EMBL" id="KRY51942.1"/>
    </source>
</evidence>
<name>A0A0V1CRY2_TRIBR</name>